<feature type="transmembrane region" description="Helical" evidence="1">
    <location>
        <begin position="27"/>
        <end position="48"/>
    </location>
</feature>
<sequence>MVLFTIPTFQNQEPRHTWKALRLMKKMIVLVVLKLGVMKMAILSSFSVQLKNTNWGNKGFGMYKNIEGDGAWHAKFEVITPSRQKFTRGFKTKETKSKLFEVHFGGHSQVRPFP</sequence>
<protein>
    <submittedName>
        <fullName evidence="2">Uncharacterized protein</fullName>
    </submittedName>
</protein>
<keyword evidence="1" id="KW-0812">Transmembrane</keyword>
<comment type="caution">
    <text evidence="2">The sequence shown here is derived from an EMBL/GenBank/DDBJ whole genome shotgun (WGS) entry which is preliminary data.</text>
</comment>
<dbReference type="AlphaFoldDB" id="A0A6L2LKZ3"/>
<name>A0A6L2LKZ3_TANCI</name>
<accession>A0A6L2LKZ3</accession>
<proteinExistence type="predicted"/>
<gene>
    <name evidence="2" type="ORF">Tci_033180</name>
</gene>
<reference evidence="2" key="1">
    <citation type="journal article" date="2019" name="Sci. Rep.">
        <title>Draft genome of Tanacetum cinerariifolium, the natural source of mosquito coil.</title>
        <authorList>
            <person name="Yamashiro T."/>
            <person name="Shiraishi A."/>
            <person name="Satake H."/>
            <person name="Nakayama K."/>
        </authorList>
    </citation>
    <scope>NUCLEOTIDE SEQUENCE</scope>
</reference>
<keyword evidence="1" id="KW-0472">Membrane</keyword>
<keyword evidence="1" id="KW-1133">Transmembrane helix</keyword>
<organism evidence="2">
    <name type="scientific">Tanacetum cinerariifolium</name>
    <name type="common">Dalmatian daisy</name>
    <name type="synonym">Chrysanthemum cinerariifolium</name>
    <dbReference type="NCBI Taxonomy" id="118510"/>
    <lineage>
        <taxon>Eukaryota</taxon>
        <taxon>Viridiplantae</taxon>
        <taxon>Streptophyta</taxon>
        <taxon>Embryophyta</taxon>
        <taxon>Tracheophyta</taxon>
        <taxon>Spermatophyta</taxon>
        <taxon>Magnoliopsida</taxon>
        <taxon>eudicotyledons</taxon>
        <taxon>Gunneridae</taxon>
        <taxon>Pentapetalae</taxon>
        <taxon>asterids</taxon>
        <taxon>campanulids</taxon>
        <taxon>Asterales</taxon>
        <taxon>Asteraceae</taxon>
        <taxon>Asteroideae</taxon>
        <taxon>Anthemideae</taxon>
        <taxon>Anthemidinae</taxon>
        <taxon>Tanacetum</taxon>
    </lineage>
</organism>
<evidence type="ECO:0000313" key="2">
    <source>
        <dbReference type="EMBL" id="GEU61202.1"/>
    </source>
</evidence>
<evidence type="ECO:0000256" key="1">
    <source>
        <dbReference type="SAM" id="Phobius"/>
    </source>
</evidence>
<dbReference type="EMBL" id="BKCJ010004466">
    <property type="protein sequence ID" value="GEU61202.1"/>
    <property type="molecule type" value="Genomic_DNA"/>
</dbReference>